<gene>
    <name evidence="2" type="ORF">PoB_007225800</name>
</gene>
<feature type="region of interest" description="Disordered" evidence="1">
    <location>
        <begin position="66"/>
        <end position="88"/>
    </location>
</feature>
<dbReference type="AlphaFoldDB" id="A0AAV4DN58"/>
<keyword evidence="3" id="KW-1185">Reference proteome</keyword>
<comment type="caution">
    <text evidence="2">The sequence shown here is derived from an EMBL/GenBank/DDBJ whole genome shotgun (WGS) entry which is preliminary data.</text>
</comment>
<accession>A0AAV4DN58</accession>
<sequence>MPETIQWCTGSIRHSRTNQRSKRASLHKNKTPGSENMYQFKGLQALEAIYINPPWICREPFVVGSSPATNDAEHDGGPESLRSLVKRL</sequence>
<evidence type="ECO:0000313" key="3">
    <source>
        <dbReference type="Proteomes" id="UP000735302"/>
    </source>
</evidence>
<evidence type="ECO:0000256" key="1">
    <source>
        <dbReference type="SAM" id="MobiDB-lite"/>
    </source>
</evidence>
<evidence type="ECO:0000313" key="2">
    <source>
        <dbReference type="EMBL" id="GFO45753.1"/>
    </source>
</evidence>
<dbReference type="Proteomes" id="UP000735302">
    <property type="component" value="Unassembled WGS sequence"/>
</dbReference>
<dbReference type="EMBL" id="BLXT01008064">
    <property type="protein sequence ID" value="GFO45753.1"/>
    <property type="molecule type" value="Genomic_DNA"/>
</dbReference>
<feature type="region of interest" description="Disordered" evidence="1">
    <location>
        <begin position="1"/>
        <end position="33"/>
    </location>
</feature>
<feature type="compositionally biased region" description="Basic residues" evidence="1">
    <location>
        <begin position="13"/>
        <end position="30"/>
    </location>
</feature>
<organism evidence="2 3">
    <name type="scientific">Plakobranchus ocellatus</name>
    <dbReference type="NCBI Taxonomy" id="259542"/>
    <lineage>
        <taxon>Eukaryota</taxon>
        <taxon>Metazoa</taxon>
        <taxon>Spiralia</taxon>
        <taxon>Lophotrochozoa</taxon>
        <taxon>Mollusca</taxon>
        <taxon>Gastropoda</taxon>
        <taxon>Heterobranchia</taxon>
        <taxon>Euthyneura</taxon>
        <taxon>Panpulmonata</taxon>
        <taxon>Sacoglossa</taxon>
        <taxon>Placobranchoidea</taxon>
        <taxon>Plakobranchidae</taxon>
        <taxon>Plakobranchus</taxon>
    </lineage>
</organism>
<proteinExistence type="predicted"/>
<reference evidence="2 3" key="1">
    <citation type="journal article" date="2021" name="Elife">
        <title>Chloroplast acquisition without the gene transfer in kleptoplastic sea slugs, Plakobranchus ocellatus.</title>
        <authorList>
            <person name="Maeda T."/>
            <person name="Takahashi S."/>
            <person name="Yoshida T."/>
            <person name="Shimamura S."/>
            <person name="Takaki Y."/>
            <person name="Nagai Y."/>
            <person name="Toyoda A."/>
            <person name="Suzuki Y."/>
            <person name="Arimoto A."/>
            <person name="Ishii H."/>
            <person name="Satoh N."/>
            <person name="Nishiyama T."/>
            <person name="Hasebe M."/>
            <person name="Maruyama T."/>
            <person name="Minagawa J."/>
            <person name="Obokata J."/>
            <person name="Shigenobu S."/>
        </authorList>
    </citation>
    <scope>NUCLEOTIDE SEQUENCE [LARGE SCALE GENOMIC DNA]</scope>
</reference>
<protein>
    <submittedName>
        <fullName evidence="2">Uncharacterized protein</fullName>
    </submittedName>
</protein>
<name>A0AAV4DN58_9GAST</name>